<sequence>MITHIQLSQNSNALSSIIQNRRCTFLSSPSFTHQLKIITKSSPSSPNHSKQTIPVPVKQTIPAVPSHSDSLLESDNVKIAACIQRHVMKQKQTVYLRVGG</sequence>
<keyword evidence="2" id="KW-1185">Reference proteome</keyword>
<dbReference type="EMBL" id="BMAV01014923">
    <property type="protein sequence ID" value="GFY63742.1"/>
    <property type="molecule type" value="Genomic_DNA"/>
</dbReference>
<evidence type="ECO:0000313" key="1">
    <source>
        <dbReference type="EMBL" id="GFY63742.1"/>
    </source>
</evidence>
<name>A0A8X7CG81_9ARAC</name>
<accession>A0A8X7CG81</accession>
<comment type="caution">
    <text evidence="1">The sequence shown here is derived from an EMBL/GenBank/DDBJ whole genome shotgun (WGS) entry which is preliminary data.</text>
</comment>
<dbReference type="AlphaFoldDB" id="A0A8X7CG81"/>
<organism evidence="1 2">
    <name type="scientific">Trichonephila inaurata madagascariensis</name>
    <dbReference type="NCBI Taxonomy" id="2747483"/>
    <lineage>
        <taxon>Eukaryota</taxon>
        <taxon>Metazoa</taxon>
        <taxon>Ecdysozoa</taxon>
        <taxon>Arthropoda</taxon>
        <taxon>Chelicerata</taxon>
        <taxon>Arachnida</taxon>
        <taxon>Araneae</taxon>
        <taxon>Araneomorphae</taxon>
        <taxon>Entelegynae</taxon>
        <taxon>Araneoidea</taxon>
        <taxon>Nephilidae</taxon>
        <taxon>Trichonephila</taxon>
        <taxon>Trichonephila inaurata</taxon>
    </lineage>
</organism>
<evidence type="ECO:0000313" key="2">
    <source>
        <dbReference type="Proteomes" id="UP000886998"/>
    </source>
</evidence>
<protein>
    <submittedName>
        <fullName evidence="1">Uncharacterized protein</fullName>
    </submittedName>
</protein>
<gene>
    <name evidence="1" type="ORF">TNIN_229331</name>
</gene>
<proteinExistence type="predicted"/>
<reference evidence="1" key="1">
    <citation type="submission" date="2020-08" db="EMBL/GenBank/DDBJ databases">
        <title>Multicomponent nature underlies the extraordinary mechanical properties of spider dragline silk.</title>
        <authorList>
            <person name="Kono N."/>
            <person name="Nakamura H."/>
            <person name="Mori M."/>
            <person name="Yoshida Y."/>
            <person name="Ohtoshi R."/>
            <person name="Malay A.D."/>
            <person name="Moran D.A.P."/>
            <person name="Tomita M."/>
            <person name="Numata K."/>
            <person name="Arakawa K."/>
        </authorList>
    </citation>
    <scope>NUCLEOTIDE SEQUENCE</scope>
</reference>
<dbReference type="Proteomes" id="UP000886998">
    <property type="component" value="Unassembled WGS sequence"/>
</dbReference>